<evidence type="ECO:0000256" key="2">
    <source>
        <dbReference type="ARBA" id="ARBA00023125"/>
    </source>
</evidence>
<evidence type="ECO:0000313" key="5">
    <source>
        <dbReference type="EMBL" id="MBC8560723.1"/>
    </source>
</evidence>
<keyword evidence="1" id="KW-0805">Transcription regulation</keyword>
<dbReference type="InterPro" id="IPR036390">
    <property type="entry name" value="WH_DNA-bd_sf"/>
</dbReference>
<comment type="caution">
    <text evidence="5">The sequence shown here is derived from an EMBL/GenBank/DDBJ whole genome shotgun (WGS) entry which is preliminary data.</text>
</comment>
<reference evidence="5" key="1">
    <citation type="submission" date="2020-08" db="EMBL/GenBank/DDBJ databases">
        <title>Genome public.</title>
        <authorList>
            <person name="Liu C."/>
            <person name="Sun Q."/>
        </authorList>
    </citation>
    <scope>NUCLEOTIDE SEQUENCE</scope>
    <source>
        <strain evidence="5">NSJ-33</strain>
    </source>
</reference>
<dbReference type="SUPFAM" id="SSF46785">
    <property type="entry name" value="Winged helix' DNA-binding domain"/>
    <property type="match status" value="1"/>
</dbReference>
<dbReference type="InterPro" id="IPR011991">
    <property type="entry name" value="ArsR-like_HTH"/>
</dbReference>
<gene>
    <name evidence="5" type="ORF">H8710_11680</name>
</gene>
<protein>
    <submittedName>
        <fullName evidence="5">Winged helix-turn-helix transcriptional regulator</fullName>
    </submittedName>
</protein>
<dbReference type="InterPro" id="IPR001845">
    <property type="entry name" value="HTH_ArsR_DNA-bd_dom"/>
</dbReference>
<dbReference type="GO" id="GO:0003677">
    <property type="term" value="F:DNA binding"/>
    <property type="evidence" value="ECO:0007669"/>
    <property type="project" value="UniProtKB-KW"/>
</dbReference>
<dbReference type="AlphaFoldDB" id="A0A926E6S1"/>
<dbReference type="CDD" id="cd00090">
    <property type="entry name" value="HTH_ARSR"/>
    <property type="match status" value="1"/>
</dbReference>
<dbReference type="GO" id="GO:0003700">
    <property type="term" value="F:DNA-binding transcription factor activity"/>
    <property type="evidence" value="ECO:0007669"/>
    <property type="project" value="InterPro"/>
</dbReference>
<dbReference type="RefSeq" id="WP_249295958.1">
    <property type="nucleotide sequence ID" value="NZ_JACRSV010000004.1"/>
</dbReference>
<evidence type="ECO:0000256" key="1">
    <source>
        <dbReference type="ARBA" id="ARBA00023015"/>
    </source>
</evidence>
<dbReference type="Gene3D" id="1.10.10.10">
    <property type="entry name" value="Winged helix-like DNA-binding domain superfamily/Winged helix DNA-binding domain"/>
    <property type="match status" value="1"/>
</dbReference>
<evidence type="ECO:0000313" key="6">
    <source>
        <dbReference type="Proteomes" id="UP000610760"/>
    </source>
</evidence>
<dbReference type="PANTHER" id="PTHR43132">
    <property type="entry name" value="ARSENICAL RESISTANCE OPERON REPRESSOR ARSR-RELATED"/>
    <property type="match status" value="1"/>
</dbReference>
<keyword evidence="3" id="KW-0804">Transcription</keyword>
<dbReference type="Proteomes" id="UP000610760">
    <property type="component" value="Unassembled WGS sequence"/>
</dbReference>
<accession>A0A926E6S1</accession>
<evidence type="ECO:0000256" key="3">
    <source>
        <dbReference type="ARBA" id="ARBA00023163"/>
    </source>
</evidence>
<dbReference type="Pfam" id="PF01022">
    <property type="entry name" value="HTH_5"/>
    <property type="match status" value="1"/>
</dbReference>
<keyword evidence="2" id="KW-0238">DNA-binding</keyword>
<dbReference type="InterPro" id="IPR036388">
    <property type="entry name" value="WH-like_DNA-bd_sf"/>
</dbReference>
<dbReference type="PROSITE" id="PS50987">
    <property type="entry name" value="HTH_ARSR_2"/>
    <property type="match status" value="1"/>
</dbReference>
<dbReference type="PANTHER" id="PTHR43132:SF6">
    <property type="entry name" value="HTH-TYPE TRANSCRIPTIONAL REPRESSOR CZRA"/>
    <property type="match status" value="1"/>
</dbReference>
<dbReference type="SMART" id="SM00418">
    <property type="entry name" value="HTH_ARSR"/>
    <property type="match status" value="1"/>
</dbReference>
<name>A0A926E6S1_9FIRM</name>
<proteinExistence type="predicted"/>
<organism evidence="5 6">
    <name type="scientific">Fumia xinanensis</name>
    <dbReference type="NCBI Taxonomy" id="2763659"/>
    <lineage>
        <taxon>Bacteria</taxon>
        <taxon>Bacillati</taxon>
        <taxon>Bacillota</taxon>
        <taxon>Clostridia</taxon>
        <taxon>Eubacteriales</taxon>
        <taxon>Oscillospiraceae</taxon>
        <taxon>Fumia</taxon>
    </lineage>
</organism>
<sequence>MEFFDRLEFEFSSIPDEIFLFFYLKEDGKCFLPQYCFYNNVEKYQLDFSFEKLQYDLLDTEKVVHSMIQFYFPQLKDEEIEKYQHNLKSLIQLVDESYYSDYVKEKLCVFFVNYEWILKKLNFELISKEVQFKQYYERNYIKIADFQSDLNFAELAAKISQVKGKEFFIDQEKDIYISPCIIYKNCIINCFLDNSIFLMLGIESEAMLDFLQNQSQLPELDVFGVAVSEKNRTGIIDALLKRNEMPIRDIEKMFGISNTNAYYHLNMMTKAGIINIRNQGRTILYSLNRKYFDNLIEV</sequence>
<dbReference type="InterPro" id="IPR051011">
    <property type="entry name" value="Metal_resp_trans_reg"/>
</dbReference>
<evidence type="ECO:0000259" key="4">
    <source>
        <dbReference type="PROSITE" id="PS50987"/>
    </source>
</evidence>
<keyword evidence="6" id="KW-1185">Reference proteome</keyword>
<dbReference type="EMBL" id="JACRSV010000004">
    <property type="protein sequence ID" value="MBC8560723.1"/>
    <property type="molecule type" value="Genomic_DNA"/>
</dbReference>
<feature type="domain" description="HTH arsR-type" evidence="4">
    <location>
        <begin position="212"/>
        <end position="298"/>
    </location>
</feature>